<comment type="caution">
    <text evidence="1">The sequence shown here is derived from an EMBL/GenBank/DDBJ whole genome shotgun (WGS) entry which is preliminary data.</text>
</comment>
<reference evidence="1" key="2">
    <citation type="submission" date="2021-01" db="EMBL/GenBank/DDBJ databases">
        <authorList>
            <person name="Schikora-Tamarit M.A."/>
        </authorList>
    </citation>
    <scope>NUCLEOTIDE SEQUENCE</scope>
    <source>
        <strain evidence="1">CBS2887</strain>
    </source>
</reference>
<proteinExistence type="predicted"/>
<organism evidence="1 2">
    <name type="scientific">Wickerhamomyces pijperi</name>
    <name type="common">Yeast</name>
    <name type="synonym">Pichia pijperi</name>
    <dbReference type="NCBI Taxonomy" id="599730"/>
    <lineage>
        <taxon>Eukaryota</taxon>
        <taxon>Fungi</taxon>
        <taxon>Dikarya</taxon>
        <taxon>Ascomycota</taxon>
        <taxon>Saccharomycotina</taxon>
        <taxon>Saccharomycetes</taxon>
        <taxon>Phaffomycetales</taxon>
        <taxon>Wickerhamomycetaceae</taxon>
        <taxon>Wickerhamomyces</taxon>
    </lineage>
</organism>
<protein>
    <submittedName>
        <fullName evidence="1">Uncharacterized protein</fullName>
    </submittedName>
</protein>
<evidence type="ECO:0000313" key="2">
    <source>
        <dbReference type="Proteomes" id="UP000774326"/>
    </source>
</evidence>
<dbReference type="Proteomes" id="UP000774326">
    <property type="component" value="Unassembled WGS sequence"/>
</dbReference>
<gene>
    <name evidence="1" type="ORF">WICPIJ_002744</name>
</gene>
<evidence type="ECO:0000313" key="1">
    <source>
        <dbReference type="EMBL" id="KAH3686295.1"/>
    </source>
</evidence>
<dbReference type="EMBL" id="JAEUBG010001468">
    <property type="protein sequence ID" value="KAH3686295.1"/>
    <property type="molecule type" value="Genomic_DNA"/>
</dbReference>
<name>A0A9P8QAY1_WICPI</name>
<dbReference type="AlphaFoldDB" id="A0A9P8QAY1"/>
<reference evidence="1" key="1">
    <citation type="journal article" date="2021" name="Open Biol.">
        <title>Shared evolutionary footprints suggest mitochondrial oxidative damage underlies multiple complex I losses in fungi.</title>
        <authorList>
            <person name="Schikora-Tamarit M.A."/>
            <person name="Marcet-Houben M."/>
            <person name="Nosek J."/>
            <person name="Gabaldon T."/>
        </authorList>
    </citation>
    <scope>NUCLEOTIDE SEQUENCE</scope>
    <source>
        <strain evidence="1">CBS2887</strain>
    </source>
</reference>
<sequence>MVPSLEEAEPGDFLEEALAKEGLTPDIVSRFLEDIGQMERVSLQQSGRNTNIQRLFDSGDVVLIERS</sequence>
<keyword evidence="2" id="KW-1185">Reference proteome</keyword>
<accession>A0A9P8QAY1</accession>